<sequence length="819" mass="94812">MSNQLNFKVSSGLKNIIGRDLIINDTVAIFELVKNAFDADARKVQLYFDKDRIIIIDDGHGMTHDDLVNKWLFVAYSEKKKENQLKHIDYRHSVTNKNFAGSKGVGRFSCDRLGKSLTLQTIHVDHLNHNEILDIEWDKFESDDLNRFESIQVYNSSRSSFNLECFEYSIDLFNIFSFNKSLEFPKHGTIIEIKNLREIWDRKKLLDLRSSLAKLINPFKQESEFEIIIYAPDEINKDKKEYEDKKDSDEYIPLVNGSIQNFIFDTLQSKSTYLDVNFTDNGETITTTLRDRGELIYTIKEPNDYSFIKNSEFSSSIYYLNTAAKNTFKRRMGVTSVSFGSIFLFRNGFRVYPIGNEGDDTFHLDRRKQQGYARYLGTRDVIGKIDVKGTEEQFKEATSRDQGLIETPAYLQLEECFMEKCIKRLENYVVDVTWRDSLDRELDTPERLNTDLAKARIIQIVSKLANAKKIELLEYSENLITILNEKSKEFEESIEGLKAVARKSNNKELWEKVNKAEQRYLELKQAELQAKKEAEEAEEARKQAEEAARKAEKERQEAEKQKQAAEEATKQAEEEKQEALAEKEKVTLAYEEEKKRNLFLTANSSIDKDNIINLMHQIGIYASTIHSILANRIDNLNHGDKFSKEDLIDIFEQLTFKNQQVLSVSRFATQANFRIQSEQITANMIDFFDEYLIDICSFYTGDALKISFNSDINIFERCFRPIELSMVIDNLVHNARKAKATAVNFNIKKNNKQIEISVTDDGTGIDVYEKNRIFEKGFSTTEGSGLGLYHVKFIIEQMGGSISLNEHYKDGCQFIIRLV</sequence>
<dbReference type="SUPFAM" id="SSF55874">
    <property type="entry name" value="ATPase domain of HSP90 chaperone/DNA topoisomerase II/histidine kinase"/>
    <property type="match status" value="2"/>
</dbReference>
<evidence type="ECO:0000256" key="1">
    <source>
        <dbReference type="ARBA" id="ARBA00000085"/>
    </source>
</evidence>
<evidence type="ECO:0000313" key="5">
    <source>
        <dbReference type="EMBL" id="UYF76548.1"/>
    </source>
</evidence>
<gene>
    <name evidence="5" type="ORF">LSO58_06645</name>
</gene>
<proteinExistence type="predicted"/>
<dbReference type="RefSeq" id="WP_263503729.1">
    <property type="nucleotide sequence ID" value="NZ_CP089044.1"/>
</dbReference>
<evidence type="ECO:0000256" key="2">
    <source>
        <dbReference type="ARBA" id="ARBA00012438"/>
    </source>
</evidence>
<dbReference type="PANTHER" id="PTHR43065">
    <property type="entry name" value="SENSOR HISTIDINE KINASE"/>
    <property type="match status" value="1"/>
</dbReference>
<feature type="domain" description="Histidine kinase" evidence="4">
    <location>
        <begin position="721"/>
        <end position="819"/>
    </location>
</feature>
<dbReference type="Proteomes" id="UP001164081">
    <property type="component" value="Chromosome"/>
</dbReference>
<dbReference type="PRINTS" id="PR00344">
    <property type="entry name" value="BCTRLSENSOR"/>
</dbReference>
<keyword evidence="5" id="KW-0547">Nucleotide-binding</keyword>
<keyword evidence="5" id="KW-0067">ATP-binding</keyword>
<dbReference type="InterPro" id="IPR003594">
    <property type="entry name" value="HATPase_dom"/>
</dbReference>
<dbReference type="InterPro" id="IPR004358">
    <property type="entry name" value="Sig_transdc_His_kin-like_C"/>
</dbReference>
<dbReference type="GO" id="GO:0004673">
    <property type="term" value="F:protein histidine kinase activity"/>
    <property type="evidence" value="ECO:0007669"/>
    <property type="project" value="UniProtKB-EC"/>
</dbReference>
<name>A0AA46P998_9GAMM</name>
<dbReference type="EMBL" id="CP089044">
    <property type="protein sequence ID" value="UYF76548.1"/>
    <property type="molecule type" value="Genomic_DNA"/>
</dbReference>
<dbReference type="Pfam" id="PF02518">
    <property type="entry name" value="HATPase_c"/>
    <property type="match status" value="1"/>
</dbReference>
<evidence type="ECO:0000256" key="3">
    <source>
        <dbReference type="SAM" id="MobiDB-lite"/>
    </source>
</evidence>
<dbReference type="SMART" id="SM00387">
    <property type="entry name" value="HATPase_c"/>
    <property type="match status" value="1"/>
</dbReference>
<dbReference type="Gene3D" id="3.30.565.10">
    <property type="entry name" value="Histidine kinase-like ATPase, C-terminal domain"/>
    <property type="match status" value="2"/>
</dbReference>
<dbReference type="EC" id="2.7.13.3" evidence="2"/>
<dbReference type="GO" id="GO:0005524">
    <property type="term" value="F:ATP binding"/>
    <property type="evidence" value="ECO:0007669"/>
    <property type="project" value="UniProtKB-KW"/>
</dbReference>
<dbReference type="REBASE" id="668327">
    <property type="entry name" value="Aur10761ORF6635P"/>
</dbReference>
<dbReference type="PROSITE" id="PS50109">
    <property type="entry name" value="HIS_KIN"/>
    <property type="match status" value="1"/>
</dbReference>
<feature type="region of interest" description="Disordered" evidence="3">
    <location>
        <begin position="534"/>
        <end position="578"/>
    </location>
</feature>
<evidence type="ECO:0000313" key="6">
    <source>
        <dbReference type="Proteomes" id="UP001164081"/>
    </source>
</evidence>
<protein>
    <recommendedName>
        <fullName evidence="2">histidine kinase</fullName>
        <ecNumber evidence="2">2.7.13.3</ecNumber>
    </recommendedName>
</protein>
<organism evidence="5 6">
    <name type="scientific">Acinetobacter ursingii</name>
    <dbReference type="NCBI Taxonomy" id="108980"/>
    <lineage>
        <taxon>Bacteria</taxon>
        <taxon>Pseudomonadati</taxon>
        <taxon>Pseudomonadota</taxon>
        <taxon>Gammaproteobacteria</taxon>
        <taxon>Moraxellales</taxon>
        <taxon>Moraxellaceae</taxon>
        <taxon>Acinetobacter</taxon>
    </lineage>
</organism>
<dbReference type="CDD" id="cd00075">
    <property type="entry name" value="HATPase"/>
    <property type="match status" value="1"/>
</dbReference>
<dbReference type="AlphaFoldDB" id="A0AA46P998"/>
<reference evidence="5" key="1">
    <citation type="journal article" date="2022" name="J Glob Antimicrob Resist">
        <title>Comparative analysis of IMP-4- and OXA-58-containing plasmids of three carbapenemase-producing Acinetobacter ursingii strains in the Netherlands.</title>
        <authorList>
            <person name="Hendrickx A.P.A."/>
            <person name="Schade R.P."/>
            <person name="Landman F."/>
            <person name="Bosch T."/>
            <person name="Schouls L.M."/>
            <person name="van Dijk K."/>
        </authorList>
    </citation>
    <scope>NUCLEOTIDE SEQUENCE</scope>
    <source>
        <strain evidence="5">RIVM_C010761</strain>
    </source>
</reference>
<dbReference type="Pfam" id="PF13589">
    <property type="entry name" value="HATPase_c_3"/>
    <property type="match status" value="1"/>
</dbReference>
<dbReference type="InterPro" id="IPR005467">
    <property type="entry name" value="His_kinase_dom"/>
</dbReference>
<accession>A0AA46P998</accession>
<evidence type="ECO:0000259" key="4">
    <source>
        <dbReference type="PROSITE" id="PS50109"/>
    </source>
</evidence>
<comment type="catalytic activity">
    <reaction evidence="1">
        <text>ATP + protein L-histidine = ADP + protein N-phospho-L-histidine.</text>
        <dbReference type="EC" id="2.7.13.3"/>
    </reaction>
</comment>
<dbReference type="InterPro" id="IPR036890">
    <property type="entry name" value="HATPase_C_sf"/>
</dbReference>